<dbReference type="AlphaFoldDB" id="A0A3N6P6A6"/>
<reference evidence="1 2" key="1">
    <citation type="journal article" date="2018" name="ACS Chem. Biol.">
        <title>Ketoreductase domain dysfunction expands chemodiversity: malyngamide biosynthesis in the cyanobacterium Okeania hirsuta.</title>
        <authorList>
            <person name="Moss N.A."/>
            <person name="Leao T."/>
            <person name="Rankin M."/>
            <person name="McCullough T.M."/>
            <person name="Qu P."/>
            <person name="Korobeynikov A."/>
            <person name="Smith J.L."/>
            <person name="Gerwick L."/>
            <person name="Gerwick W.H."/>
        </authorList>
    </citation>
    <scope>NUCLEOTIDE SEQUENCE [LARGE SCALE GENOMIC DNA]</scope>
    <source>
        <strain evidence="1 2">PAB10Feb10-1</strain>
    </source>
</reference>
<dbReference type="EMBL" id="RCBY01000357">
    <property type="protein sequence ID" value="RQH23051.1"/>
    <property type="molecule type" value="Genomic_DNA"/>
</dbReference>
<gene>
    <name evidence="1" type="ORF">D5R40_30760</name>
</gene>
<sequence length="195" mass="21428">MSILIHFENIILLTYLTISMGWKQPIVRPSNYQINPVTSQLLTQNSQPVAAELTEILPKIKQQTKVPILLPSQLLITGTDNQIYVDGKGTNNSYEITLAFEKDCTANACSIGYISGEKGGKPLDDEFSRELSLVQDIKGYFRPLTCGASCAPPIIGWEYQGVFYRISLKGVGQSPEIEGETLKKMANSAIEAGAR</sequence>
<comment type="caution">
    <text evidence="1">The sequence shown here is derived from an EMBL/GenBank/DDBJ whole genome shotgun (WGS) entry which is preliminary data.</text>
</comment>
<dbReference type="RefSeq" id="WP_124146610.1">
    <property type="nucleotide sequence ID" value="NZ_CAWOKI010000180.1"/>
</dbReference>
<evidence type="ECO:0000313" key="2">
    <source>
        <dbReference type="Proteomes" id="UP000269154"/>
    </source>
</evidence>
<proteinExistence type="predicted"/>
<organism evidence="1 2">
    <name type="scientific">Okeania hirsuta</name>
    <dbReference type="NCBI Taxonomy" id="1458930"/>
    <lineage>
        <taxon>Bacteria</taxon>
        <taxon>Bacillati</taxon>
        <taxon>Cyanobacteriota</taxon>
        <taxon>Cyanophyceae</taxon>
        <taxon>Oscillatoriophycideae</taxon>
        <taxon>Oscillatoriales</taxon>
        <taxon>Microcoleaceae</taxon>
        <taxon>Okeania</taxon>
    </lineage>
</organism>
<name>A0A3N6P6A6_9CYAN</name>
<dbReference type="Proteomes" id="UP000269154">
    <property type="component" value="Unassembled WGS sequence"/>
</dbReference>
<evidence type="ECO:0000313" key="1">
    <source>
        <dbReference type="EMBL" id="RQH23051.1"/>
    </source>
</evidence>
<keyword evidence="2" id="KW-1185">Reference proteome</keyword>
<protein>
    <submittedName>
        <fullName evidence="1">Uncharacterized protein</fullName>
    </submittedName>
</protein>
<accession>A0A3N6P6A6</accession>
<dbReference type="OrthoDB" id="5244073at2"/>